<feature type="region of interest" description="Disordered" evidence="1">
    <location>
        <begin position="220"/>
        <end position="328"/>
    </location>
</feature>
<dbReference type="EMBL" id="UYJE01002786">
    <property type="protein sequence ID" value="VDI13616.1"/>
    <property type="molecule type" value="Genomic_DNA"/>
</dbReference>
<evidence type="ECO:0000313" key="3">
    <source>
        <dbReference type="Proteomes" id="UP000596742"/>
    </source>
</evidence>
<proteinExistence type="predicted"/>
<name>A0A8B6D1X1_MYTGA</name>
<sequence length="822" mass="89869">MMQAITKGHVVEELKGVTNDGSNNKDHVEEELKGVTNDGSNTKDPSKKMKTTEVIYMRLPQPATCFRFKSKKIRSVVNKYFSNGSHIIESGSYVEFQYEFEFFTNVDVDCNIDLKSKVKAFLSNIGWHTDFSTQDLKTMVSEFFKEHNQYLSKENCYPVKRLYLNQKFLHWHNIITNAVVRAEPDYLNPGPVNGFNSLGVVTIYDSEQEGNDIIQPTVEQNSAGNNSLQPTAEQNSAGNNSLQPTAEQNSAGNNSLQPTAEQSSAGNNSLQPTAEQNSAGNYSLQPTAEQNSAGNNSLQPTAEQNSAGNNSLQPTAQQNSPVNSRRRRRTIYSITTTTREIPQCTEGAWNINSEKSQRTQESWSSYSSALQGTDGAWNINTETIQRTRESMTITSRAVQCTDGAQNITAGAIQSTHESYSMTSWALQCSEGARNITAGILLNSYESVSMISRAVQCTEGAGNITAGILLNSYESVSMISRAVQCTEGAGNITAGIIRRTLESCRMTSWVMQCTEGAMGSTAATSPSTGAFGTHMTSGLIPSSRGADQTDLSVEVAFGRTSGTVQNTVGNSTFNRVEESINISSSANIAHRATARPNLSTLVMASASMSQRQDTRVSRQRRDNRNNRSTVMNVSAAPGDSVSDPVRMNGHQMGATFLENRIQHYSQGLGLALPETPKAGPQRPDMCSPDTVMTIVALGVIYVPGYHEYLTSDPTGVQVMDIVQKFLVQNYDGIVMGTRRKIRQIHGVEGDIQREAHVASAMIGDTKIKESTTCTHKECNVINSRMTTSPLTLLNQGNMNSTVLESYLNGHEIGREETCRQCTR</sequence>
<keyword evidence="3" id="KW-1185">Reference proteome</keyword>
<feature type="region of interest" description="Disordered" evidence="1">
    <location>
        <begin position="604"/>
        <end position="644"/>
    </location>
</feature>
<evidence type="ECO:0000256" key="1">
    <source>
        <dbReference type="SAM" id="MobiDB-lite"/>
    </source>
</evidence>
<accession>A0A8B6D1X1</accession>
<reference evidence="2" key="1">
    <citation type="submission" date="2018-11" db="EMBL/GenBank/DDBJ databases">
        <authorList>
            <person name="Alioto T."/>
            <person name="Alioto T."/>
        </authorList>
    </citation>
    <scope>NUCLEOTIDE SEQUENCE</scope>
</reference>
<organism evidence="2 3">
    <name type="scientific">Mytilus galloprovincialis</name>
    <name type="common">Mediterranean mussel</name>
    <dbReference type="NCBI Taxonomy" id="29158"/>
    <lineage>
        <taxon>Eukaryota</taxon>
        <taxon>Metazoa</taxon>
        <taxon>Spiralia</taxon>
        <taxon>Lophotrochozoa</taxon>
        <taxon>Mollusca</taxon>
        <taxon>Bivalvia</taxon>
        <taxon>Autobranchia</taxon>
        <taxon>Pteriomorphia</taxon>
        <taxon>Mytilida</taxon>
        <taxon>Mytiloidea</taxon>
        <taxon>Mytilidae</taxon>
        <taxon>Mytilinae</taxon>
        <taxon>Mytilus</taxon>
    </lineage>
</organism>
<dbReference type="AlphaFoldDB" id="A0A8B6D1X1"/>
<gene>
    <name evidence="2" type="ORF">MGAL_10B009623</name>
</gene>
<protein>
    <submittedName>
        <fullName evidence="2">Uncharacterized protein</fullName>
    </submittedName>
</protein>
<evidence type="ECO:0000313" key="2">
    <source>
        <dbReference type="EMBL" id="VDI13616.1"/>
    </source>
</evidence>
<dbReference type="Proteomes" id="UP000596742">
    <property type="component" value="Unassembled WGS sequence"/>
</dbReference>
<comment type="caution">
    <text evidence="2">The sequence shown here is derived from an EMBL/GenBank/DDBJ whole genome shotgun (WGS) entry which is preliminary data.</text>
</comment>
<feature type="compositionally biased region" description="Polar residues" evidence="1">
    <location>
        <begin position="220"/>
        <end position="323"/>
    </location>
</feature>
<feature type="compositionally biased region" description="Basic and acidic residues" evidence="1">
    <location>
        <begin position="611"/>
        <end position="624"/>
    </location>
</feature>